<feature type="domain" description="ATP-grasp" evidence="2">
    <location>
        <begin position="98"/>
        <end position="305"/>
    </location>
</feature>
<keyword evidence="1" id="KW-0547">Nucleotide-binding</keyword>
<reference evidence="3" key="1">
    <citation type="journal article" date="2018" name="Curr. Microbiol.">
        <title>Cellulosimicrobium arenosum sp. nov., Isolated from Marine Sediment Sand.</title>
        <authorList>
            <person name="Oh M."/>
            <person name="Kim J.H."/>
            <person name="Yoon J.H."/>
            <person name="Schumann P."/>
            <person name="Kim W."/>
        </authorList>
    </citation>
    <scope>NUCLEOTIDE SEQUENCE</scope>
    <source>
        <strain evidence="3">KCTC 49039</strain>
    </source>
</reference>
<proteinExistence type="predicted"/>
<evidence type="ECO:0000256" key="1">
    <source>
        <dbReference type="PROSITE-ProRule" id="PRU00409"/>
    </source>
</evidence>
<organism evidence="3 4">
    <name type="scientific">Cellulosimicrobium arenosum</name>
    <dbReference type="NCBI Taxonomy" id="2708133"/>
    <lineage>
        <taxon>Bacteria</taxon>
        <taxon>Bacillati</taxon>
        <taxon>Actinomycetota</taxon>
        <taxon>Actinomycetes</taxon>
        <taxon>Micrococcales</taxon>
        <taxon>Promicromonosporaceae</taxon>
        <taxon>Cellulosimicrobium</taxon>
    </lineage>
</organism>
<protein>
    <recommendedName>
        <fullName evidence="2">ATP-grasp domain-containing protein</fullName>
    </recommendedName>
</protein>
<comment type="caution">
    <text evidence="3">The sequence shown here is derived from an EMBL/GenBank/DDBJ whole genome shotgun (WGS) entry which is preliminary data.</text>
</comment>
<gene>
    <name evidence="3" type="ORF">IF651_16460</name>
</gene>
<dbReference type="InterPro" id="IPR053191">
    <property type="entry name" value="DcsG_Biosynth_Enzyme"/>
</dbReference>
<name>A0A927J2B1_9MICO</name>
<dbReference type="RefSeq" id="WP_191830208.1">
    <property type="nucleotide sequence ID" value="NZ_JACYHB010000017.1"/>
</dbReference>
<keyword evidence="1" id="KW-0067">ATP-binding</keyword>
<dbReference type="Proteomes" id="UP000610846">
    <property type="component" value="Unassembled WGS sequence"/>
</dbReference>
<dbReference type="GO" id="GO:0046872">
    <property type="term" value="F:metal ion binding"/>
    <property type="evidence" value="ECO:0007669"/>
    <property type="project" value="InterPro"/>
</dbReference>
<dbReference type="PROSITE" id="PS50975">
    <property type="entry name" value="ATP_GRASP"/>
    <property type="match status" value="1"/>
</dbReference>
<dbReference type="SUPFAM" id="SSF56059">
    <property type="entry name" value="Glutathione synthetase ATP-binding domain-like"/>
    <property type="match status" value="1"/>
</dbReference>
<dbReference type="Gene3D" id="3.30.1490.20">
    <property type="entry name" value="ATP-grasp fold, A domain"/>
    <property type="match status" value="1"/>
</dbReference>
<keyword evidence="4" id="KW-1185">Reference proteome</keyword>
<reference evidence="3" key="2">
    <citation type="submission" date="2020-09" db="EMBL/GenBank/DDBJ databases">
        <authorList>
            <person name="Yu Y."/>
        </authorList>
    </citation>
    <scope>NUCLEOTIDE SEQUENCE</scope>
    <source>
        <strain evidence="3">KCTC 49039</strain>
    </source>
</reference>
<dbReference type="PANTHER" id="PTHR39217:SF1">
    <property type="entry name" value="GLUTATHIONE SYNTHETASE"/>
    <property type="match status" value="1"/>
</dbReference>
<accession>A0A927J2B1</accession>
<dbReference type="PANTHER" id="PTHR39217">
    <property type="match status" value="1"/>
</dbReference>
<dbReference type="GO" id="GO:0005524">
    <property type="term" value="F:ATP binding"/>
    <property type="evidence" value="ECO:0007669"/>
    <property type="project" value="UniProtKB-UniRule"/>
</dbReference>
<dbReference type="Gene3D" id="3.30.470.20">
    <property type="entry name" value="ATP-grasp fold, B domain"/>
    <property type="match status" value="1"/>
</dbReference>
<dbReference type="InterPro" id="IPR011761">
    <property type="entry name" value="ATP-grasp"/>
</dbReference>
<evidence type="ECO:0000313" key="4">
    <source>
        <dbReference type="Proteomes" id="UP000610846"/>
    </source>
</evidence>
<dbReference type="InterPro" id="IPR013815">
    <property type="entry name" value="ATP_grasp_subdomain_1"/>
</dbReference>
<dbReference type="EMBL" id="JACYHB010000017">
    <property type="protein sequence ID" value="MBD8080639.1"/>
    <property type="molecule type" value="Genomic_DNA"/>
</dbReference>
<sequence>MTTEKTAPRVALATCSVLPDLDPDDAPLVQALADRGVDARAAVWDDPEIDWASFDAVVVRSTWDYAVRRDEFVTWAQGVPRLLNAASVLRWNTDKGYLRELEAADVPVIPTLWLDPERNLSSRAIHTRLPAHGDFVIKPVVSAGARDTGRYQSGEAYSRGRAIQHAKNLLVSGREVMVQPYVTSVDTTGEVRLVLIDGELSHATRNKAHLTVPHHPTRGLYPDEQLSAFEPSAEQVEVARRALQVAADAVAGGDPASFLYARVDLVTGDEGTPVVIEVELTEPSLGMAHAPGALDRFADAIAARV</sequence>
<dbReference type="AlphaFoldDB" id="A0A927J2B1"/>
<evidence type="ECO:0000259" key="2">
    <source>
        <dbReference type="PROSITE" id="PS50975"/>
    </source>
</evidence>
<evidence type="ECO:0000313" key="3">
    <source>
        <dbReference type="EMBL" id="MBD8080639.1"/>
    </source>
</evidence>